<dbReference type="Proteomes" id="UP001174694">
    <property type="component" value="Unassembled WGS sequence"/>
</dbReference>
<feature type="region of interest" description="Disordered" evidence="3">
    <location>
        <begin position="1"/>
        <end position="69"/>
    </location>
</feature>
<name>A0AA38R5W7_9PEZI</name>
<dbReference type="GO" id="GO:0000981">
    <property type="term" value="F:DNA-binding transcription factor activity, RNA polymerase II-specific"/>
    <property type="evidence" value="ECO:0007669"/>
    <property type="project" value="InterPro"/>
</dbReference>
<dbReference type="PANTHER" id="PTHR31001">
    <property type="entry name" value="UNCHARACTERIZED TRANSCRIPTIONAL REGULATORY PROTEIN"/>
    <property type="match status" value="1"/>
</dbReference>
<dbReference type="PROSITE" id="PS50048">
    <property type="entry name" value="ZN2_CY6_FUNGAL_2"/>
    <property type="match status" value="1"/>
</dbReference>
<dbReference type="InterPro" id="IPR036864">
    <property type="entry name" value="Zn2-C6_fun-type_DNA-bd_sf"/>
</dbReference>
<dbReference type="GO" id="GO:0005634">
    <property type="term" value="C:nucleus"/>
    <property type="evidence" value="ECO:0007669"/>
    <property type="project" value="UniProtKB-SubCell"/>
</dbReference>
<dbReference type="PROSITE" id="PS00463">
    <property type="entry name" value="ZN2_CY6_FUNGAL_1"/>
    <property type="match status" value="1"/>
</dbReference>
<protein>
    <recommendedName>
        <fullName evidence="4">Zn(2)-C6 fungal-type domain-containing protein</fullName>
    </recommendedName>
</protein>
<comment type="caution">
    <text evidence="5">The sequence shown here is derived from an EMBL/GenBank/DDBJ whole genome shotgun (WGS) entry which is preliminary data.</text>
</comment>
<dbReference type="CDD" id="cd12148">
    <property type="entry name" value="fungal_TF_MHR"/>
    <property type="match status" value="1"/>
</dbReference>
<reference evidence="5" key="1">
    <citation type="submission" date="2022-07" db="EMBL/GenBank/DDBJ databases">
        <title>Fungi with potential for degradation of polypropylene.</title>
        <authorList>
            <person name="Gostincar C."/>
        </authorList>
    </citation>
    <scope>NUCLEOTIDE SEQUENCE</scope>
    <source>
        <strain evidence="5">EXF-13308</strain>
    </source>
</reference>
<dbReference type="EMBL" id="JANBVO010000031">
    <property type="protein sequence ID" value="KAJ9138238.1"/>
    <property type="molecule type" value="Genomic_DNA"/>
</dbReference>
<feature type="compositionally biased region" description="Basic and acidic residues" evidence="3">
    <location>
        <begin position="38"/>
        <end position="66"/>
    </location>
</feature>
<sequence>MSAELEERGEDTAGTDASPMPNSRTNGQRASSNGVDAHAVREGRTIEAKGPENLHDCTPDPPERPAKKMKRGKYISRACTSCKRRKIKCEGGDPCAQCIARNRPCVSAPRGRQHSMDDRTISGRSEAGTNASHAPGDILAHHDVVVRLVEVERKLSMMQASAHDSMTFRDHSHLPRARSVEKYHTPASTELESILEADGQTFAGELSINLAFNGIDEGVDMATKFSPSTLPEFLAGSSLQHPESLSGEDGSRKVRGWLEGILDNYGVVADESEWRRSLNIFLEEVHILYPILHPPTLWDIFDGMWENSVLWNMTNPAEREHKRLSVALVCFCLALGRCSVPTRMTDASGVRSAGWSLYSVGLLLLRVLYLFRLDATQRASRLLALAVSNAHIIGLHRQRTLDTLESGQPYLIQDNNVDTALPLDLSDEWLSRFTTTTETIADLQPEITAEVSNSPMTSIPYLLAPARGTVQCETAMASQANHGALHVLYISSSSDPELVFIGGMSAEDEESAAISGMRSEGDHNDGSSMALWSADTGVETRADMSDWRMPDLNFQPAINKGAGLCLDKNAPELSITADDANLASRRVDVFDMDRGMHNTIYDALGLNGVFDLDVDIDQAMANLCSPINMGF</sequence>
<feature type="compositionally biased region" description="Polar residues" evidence="3">
    <location>
        <begin position="20"/>
        <end position="34"/>
    </location>
</feature>
<keyword evidence="2" id="KW-0539">Nucleus</keyword>
<dbReference type="SUPFAM" id="SSF57701">
    <property type="entry name" value="Zn2/Cys6 DNA-binding domain"/>
    <property type="match status" value="1"/>
</dbReference>
<evidence type="ECO:0000313" key="5">
    <source>
        <dbReference type="EMBL" id="KAJ9138238.1"/>
    </source>
</evidence>
<feature type="domain" description="Zn(2)-C6 fungal-type" evidence="4">
    <location>
        <begin position="78"/>
        <end position="107"/>
    </location>
</feature>
<gene>
    <name evidence="5" type="ORF">NKR23_g8720</name>
</gene>
<dbReference type="GO" id="GO:0008270">
    <property type="term" value="F:zinc ion binding"/>
    <property type="evidence" value="ECO:0007669"/>
    <property type="project" value="InterPro"/>
</dbReference>
<evidence type="ECO:0000256" key="3">
    <source>
        <dbReference type="SAM" id="MobiDB-lite"/>
    </source>
</evidence>
<dbReference type="AlphaFoldDB" id="A0AA38R5W7"/>
<evidence type="ECO:0000313" key="6">
    <source>
        <dbReference type="Proteomes" id="UP001174694"/>
    </source>
</evidence>
<evidence type="ECO:0000256" key="1">
    <source>
        <dbReference type="ARBA" id="ARBA00004123"/>
    </source>
</evidence>
<feature type="region of interest" description="Disordered" evidence="3">
    <location>
        <begin position="107"/>
        <end position="135"/>
    </location>
</feature>
<keyword evidence="6" id="KW-1185">Reference proteome</keyword>
<organism evidence="5 6">
    <name type="scientific">Pleurostoma richardsiae</name>
    <dbReference type="NCBI Taxonomy" id="41990"/>
    <lineage>
        <taxon>Eukaryota</taxon>
        <taxon>Fungi</taxon>
        <taxon>Dikarya</taxon>
        <taxon>Ascomycota</taxon>
        <taxon>Pezizomycotina</taxon>
        <taxon>Sordariomycetes</taxon>
        <taxon>Sordariomycetidae</taxon>
        <taxon>Calosphaeriales</taxon>
        <taxon>Pleurostomataceae</taxon>
        <taxon>Pleurostoma</taxon>
    </lineage>
</organism>
<dbReference type="Pfam" id="PF00172">
    <property type="entry name" value="Zn_clus"/>
    <property type="match status" value="1"/>
</dbReference>
<dbReference type="InterPro" id="IPR001138">
    <property type="entry name" value="Zn2Cys6_DnaBD"/>
</dbReference>
<dbReference type="SMART" id="SM00066">
    <property type="entry name" value="GAL4"/>
    <property type="match status" value="1"/>
</dbReference>
<evidence type="ECO:0000259" key="4">
    <source>
        <dbReference type="PROSITE" id="PS50048"/>
    </source>
</evidence>
<accession>A0AA38R5W7</accession>
<evidence type="ECO:0000256" key="2">
    <source>
        <dbReference type="ARBA" id="ARBA00023242"/>
    </source>
</evidence>
<comment type="subcellular location">
    <subcellularLocation>
        <location evidence="1">Nucleus</location>
    </subcellularLocation>
</comment>
<proteinExistence type="predicted"/>
<dbReference type="InterPro" id="IPR050613">
    <property type="entry name" value="Sec_Metabolite_Reg"/>
</dbReference>
<dbReference type="Gene3D" id="4.10.240.10">
    <property type="entry name" value="Zn(2)-C6 fungal-type DNA-binding domain"/>
    <property type="match status" value="1"/>
</dbReference>
<dbReference type="CDD" id="cd00067">
    <property type="entry name" value="GAL4"/>
    <property type="match status" value="1"/>
</dbReference>